<evidence type="ECO:0000313" key="1">
    <source>
        <dbReference type="Proteomes" id="UP000095286"/>
    </source>
</evidence>
<protein>
    <submittedName>
        <fullName evidence="2">Saposin B-type domain-containing protein</fullName>
    </submittedName>
</protein>
<organism evidence="1 2">
    <name type="scientific">Rhabditophanes sp. KR3021</name>
    <dbReference type="NCBI Taxonomy" id="114890"/>
    <lineage>
        <taxon>Eukaryota</taxon>
        <taxon>Metazoa</taxon>
        <taxon>Ecdysozoa</taxon>
        <taxon>Nematoda</taxon>
        <taxon>Chromadorea</taxon>
        <taxon>Rhabditida</taxon>
        <taxon>Tylenchina</taxon>
        <taxon>Panagrolaimomorpha</taxon>
        <taxon>Strongyloidoidea</taxon>
        <taxon>Alloionematidae</taxon>
        <taxon>Rhabditophanes</taxon>
    </lineage>
</organism>
<dbReference type="Proteomes" id="UP000095286">
    <property type="component" value="Unplaced"/>
</dbReference>
<name>A0AC35U1Z4_9BILA</name>
<proteinExistence type="predicted"/>
<evidence type="ECO:0000313" key="2">
    <source>
        <dbReference type="WBParaSite" id="RSKR_0000695900.1"/>
    </source>
</evidence>
<dbReference type="WBParaSite" id="RSKR_0000695900.1">
    <property type="protein sequence ID" value="RSKR_0000695900.1"/>
    <property type="gene ID" value="RSKR_0000695900"/>
</dbReference>
<sequence>MKFLVALLFVLVVAMSASFLPRGQAASKLKCVLCEDVDTEKWVGKEDEKEEPKIIKHCEELLGGKNSILAKDICDDFLEKDLDSIIHHLENPENDPEIACETLKFC</sequence>
<accession>A0AC35U1Z4</accession>
<reference evidence="2" key="1">
    <citation type="submission" date="2016-11" db="UniProtKB">
        <authorList>
            <consortium name="WormBaseParasite"/>
        </authorList>
    </citation>
    <scope>IDENTIFICATION</scope>
    <source>
        <strain evidence="2">KR3021</strain>
    </source>
</reference>